<comment type="caution">
    <text evidence="1">The sequence shown here is derived from an EMBL/GenBank/DDBJ whole genome shotgun (WGS) entry which is preliminary data.</text>
</comment>
<sequence length="95" mass="10586">MAYVRESSGRQDLRNLFGSQAGARLTLAEIARDLYKRSVLTNRQSARDAAFDLMWDYEARGYVDNSPGPRGGAGWKLSAKGASLVRRLYGSDDRK</sequence>
<keyword evidence="2" id="KW-1185">Reference proteome</keyword>
<dbReference type="AlphaFoldDB" id="A0A840HZ50"/>
<reference evidence="1 2" key="1">
    <citation type="submission" date="2020-08" db="EMBL/GenBank/DDBJ databases">
        <title>Genomic Encyclopedia of Type Strains, Phase IV (KMG-IV): sequencing the most valuable type-strain genomes for metagenomic binning, comparative biology and taxonomic classification.</title>
        <authorList>
            <person name="Goeker M."/>
        </authorList>
    </citation>
    <scope>NUCLEOTIDE SEQUENCE [LARGE SCALE GENOMIC DNA]</scope>
    <source>
        <strain evidence="1 2">DSM 7465</strain>
    </source>
</reference>
<accession>A0A840HZ50</accession>
<organism evidence="1 2">
    <name type="scientific">Rhizorhapis suberifaciens</name>
    <name type="common">corky root of lettuce</name>
    <dbReference type="NCBI Taxonomy" id="13656"/>
    <lineage>
        <taxon>Bacteria</taxon>
        <taxon>Pseudomonadati</taxon>
        <taxon>Pseudomonadota</taxon>
        <taxon>Alphaproteobacteria</taxon>
        <taxon>Sphingomonadales</taxon>
        <taxon>Sphingomonadaceae</taxon>
        <taxon>Rhizorhapis</taxon>
    </lineage>
</organism>
<gene>
    <name evidence="1" type="ORF">HNQ99_003030</name>
</gene>
<evidence type="ECO:0000313" key="1">
    <source>
        <dbReference type="EMBL" id="MBB4642694.1"/>
    </source>
</evidence>
<dbReference type="EMBL" id="JACHOV010000013">
    <property type="protein sequence ID" value="MBB4642694.1"/>
    <property type="molecule type" value="Genomic_DNA"/>
</dbReference>
<proteinExistence type="predicted"/>
<dbReference type="Proteomes" id="UP000575068">
    <property type="component" value="Unassembled WGS sequence"/>
</dbReference>
<protein>
    <submittedName>
        <fullName evidence="1">Uncharacterized protein</fullName>
    </submittedName>
</protein>
<evidence type="ECO:0000313" key="2">
    <source>
        <dbReference type="Proteomes" id="UP000575068"/>
    </source>
</evidence>
<name>A0A840HZ50_9SPHN</name>